<comment type="caution">
    <text evidence="1">The sequence shown here is derived from an EMBL/GenBank/DDBJ whole genome shotgun (WGS) entry which is preliminary data.</text>
</comment>
<accession>A0A9P3PJQ0</accession>
<dbReference type="EMBL" id="BRPK01000003">
    <property type="protein sequence ID" value="GLB36704.1"/>
    <property type="molecule type" value="Genomic_DNA"/>
</dbReference>
<evidence type="ECO:0000313" key="1">
    <source>
        <dbReference type="EMBL" id="GLB36704.1"/>
    </source>
</evidence>
<name>A0A9P3PJQ0_LYOSH</name>
<organism evidence="1 2">
    <name type="scientific">Lyophyllum shimeji</name>
    <name type="common">Hon-shimeji</name>
    <name type="synonym">Tricholoma shimeji</name>
    <dbReference type="NCBI Taxonomy" id="47721"/>
    <lineage>
        <taxon>Eukaryota</taxon>
        <taxon>Fungi</taxon>
        <taxon>Dikarya</taxon>
        <taxon>Basidiomycota</taxon>
        <taxon>Agaricomycotina</taxon>
        <taxon>Agaricomycetes</taxon>
        <taxon>Agaricomycetidae</taxon>
        <taxon>Agaricales</taxon>
        <taxon>Tricholomatineae</taxon>
        <taxon>Lyophyllaceae</taxon>
        <taxon>Lyophyllum</taxon>
    </lineage>
</organism>
<dbReference type="AlphaFoldDB" id="A0A9P3PJQ0"/>
<keyword evidence="2" id="KW-1185">Reference proteome</keyword>
<protein>
    <submittedName>
        <fullName evidence="1">Uncharacterized protein</fullName>
    </submittedName>
</protein>
<reference evidence="1" key="1">
    <citation type="submission" date="2022-07" db="EMBL/GenBank/DDBJ databases">
        <title>The genome of Lyophyllum shimeji provides insight into the initial evolution of ectomycorrhizal fungal genome.</title>
        <authorList>
            <person name="Kobayashi Y."/>
            <person name="Shibata T."/>
            <person name="Hirakawa H."/>
            <person name="Shigenobu S."/>
            <person name="Nishiyama T."/>
            <person name="Yamada A."/>
            <person name="Hasebe M."/>
            <person name="Kawaguchi M."/>
        </authorList>
    </citation>
    <scope>NUCLEOTIDE SEQUENCE</scope>
    <source>
        <strain evidence="1">AT787</strain>
    </source>
</reference>
<gene>
    <name evidence="1" type="ORF">LshimejAT787_0309910</name>
</gene>
<dbReference type="Proteomes" id="UP001063166">
    <property type="component" value="Unassembled WGS sequence"/>
</dbReference>
<sequence length="99" mass="10929">MPVICQTIRALNVDKRRRSSLIHLSCLSAWGRPALSSVGACYYSRGSLVYASLAAPHCSHAQALSLSSSARQWECLQRRQIYGSESSTVLKDDRPCIKC</sequence>
<proteinExistence type="predicted"/>
<evidence type="ECO:0000313" key="2">
    <source>
        <dbReference type="Proteomes" id="UP001063166"/>
    </source>
</evidence>